<dbReference type="PANTHER" id="PTHR45436">
    <property type="entry name" value="SENSOR HISTIDINE KINASE YKOH"/>
    <property type="match status" value="1"/>
</dbReference>
<feature type="compositionally biased region" description="Low complexity" evidence="11">
    <location>
        <begin position="13"/>
        <end position="22"/>
    </location>
</feature>
<accession>A0A5J4LKN7</accession>
<dbReference type="InterPro" id="IPR050428">
    <property type="entry name" value="TCS_sensor_his_kinase"/>
</dbReference>
<dbReference type="PROSITE" id="PS50109">
    <property type="entry name" value="HIS_KIN"/>
    <property type="match status" value="1"/>
</dbReference>
<keyword evidence="6 12" id="KW-0812">Transmembrane</keyword>
<dbReference type="SUPFAM" id="SSF47384">
    <property type="entry name" value="Homodimeric domain of signal transducing histidine kinase"/>
    <property type="match status" value="1"/>
</dbReference>
<dbReference type="CDD" id="cd00075">
    <property type="entry name" value="HATPase"/>
    <property type="match status" value="1"/>
</dbReference>
<evidence type="ECO:0000313" key="15">
    <source>
        <dbReference type="EMBL" id="GES30835.1"/>
    </source>
</evidence>
<dbReference type="InterPro" id="IPR036097">
    <property type="entry name" value="HisK_dim/P_sf"/>
</dbReference>
<dbReference type="SMART" id="SM00304">
    <property type="entry name" value="HAMP"/>
    <property type="match status" value="1"/>
</dbReference>
<organism evidence="15 16">
    <name type="scientific">Streptomyces angustmyceticus</name>
    <dbReference type="NCBI Taxonomy" id="285578"/>
    <lineage>
        <taxon>Bacteria</taxon>
        <taxon>Bacillati</taxon>
        <taxon>Actinomycetota</taxon>
        <taxon>Actinomycetes</taxon>
        <taxon>Kitasatosporales</taxon>
        <taxon>Streptomycetaceae</taxon>
        <taxon>Streptomyces</taxon>
    </lineage>
</organism>
<dbReference type="PROSITE" id="PS50885">
    <property type="entry name" value="HAMP"/>
    <property type="match status" value="1"/>
</dbReference>
<evidence type="ECO:0000313" key="16">
    <source>
        <dbReference type="Proteomes" id="UP000325598"/>
    </source>
</evidence>
<dbReference type="FunFam" id="1.10.287.130:FF:000001">
    <property type="entry name" value="Two-component sensor histidine kinase"/>
    <property type="match status" value="1"/>
</dbReference>
<evidence type="ECO:0000256" key="6">
    <source>
        <dbReference type="ARBA" id="ARBA00022692"/>
    </source>
</evidence>
<dbReference type="Pfam" id="PF00672">
    <property type="entry name" value="HAMP"/>
    <property type="match status" value="1"/>
</dbReference>
<evidence type="ECO:0000256" key="2">
    <source>
        <dbReference type="ARBA" id="ARBA00004236"/>
    </source>
</evidence>
<dbReference type="GO" id="GO:0000155">
    <property type="term" value="F:phosphorelay sensor kinase activity"/>
    <property type="evidence" value="ECO:0007669"/>
    <property type="project" value="InterPro"/>
</dbReference>
<feature type="region of interest" description="Disordered" evidence="11">
    <location>
        <begin position="1"/>
        <end position="32"/>
    </location>
</feature>
<feature type="region of interest" description="Disordered" evidence="11">
    <location>
        <begin position="543"/>
        <end position="580"/>
    </location>
</feature>
<dbReference type="EC" id="2.7.13.3" evidence="3"/>
<feature type="compositionally biased region" description="Low complexity" evidence="11">
    <location>
        <begin position="543"/>
        <end position="574"/>
    </location>
</feature>
<sequence length="580" mass="60830">MFRTPTAGRAGRGAPVSGEAGPEAPPAAAPRSTRIRRRWSLRTRLVVSAVALIAVVGAVIGTVTTIALHSYLQGQLDRQLTEAVRHAQAPWPYDPRRSQGLEFVAMGGQPLESVGARFGPDGVAKDGARLNKSTNRLPEDRLAPLSRAQVAALNTVTRDGRPHTVELPGLGDYRMRVADDGSLVLGLPLGKVQDTVGRLVVIEECVTVAGLIAAGIAGSTMVGIALRPLRRVAATATRVSELSLHQGEVALRVRVPASESDGRTEVGQVGAALNRMLGHVGSALSARQESETRVRRFVADASHELRTPLASIRGYAELTRRGREQPGPETRHALGRIESEAERMTGLVEDLLLLARLDAGRPLSYESTDLSPLVVDAVSDARVAGPGHRWRLELPEEPALVHGDGGRLHQVLVNLLANARTHTPEGTTVTARVRAAGRAEERAAGRSEGRTGGRAAGRTAESVAGRRDVVRLEVEDDGPGIPAELLPHVFERFARGDASRSRAAGSTGLGLAIVQAVVAAHAGTVGVASVPGRTVFTVTLPTEAAAPTTPVEKAPAAPHGPSAPQAPAASQPGHRLSTPT</sequence>
<name>A0A5J4LKN7_9ACTN</name>
<dbReference type="GO" id="GO:0005886">
    <property type="term" value="C:plasma membrane"/>
    <property type="evidence" value="ECO:0007669"/>
    <property type="project" value="UniProtKB-SubCell"/>
</dbReference>
<dbReference type="SMART" id="SM00387">
    <property type="entry name" value="HATPase_c"/>
    <property type="match status" value="1"/>
</dbReference>
<dbReference type="Pfam" id="PF02518">
    <property type="entry name" value="HATPase_c"/>
    <property type="match status" value="1"/>
</dbReference>
<dbReference type="PANTHER" id="PTHR45436:SF5">
    <property type="entry name" value="SENSOR HISTIDINE KINASE TRCS"/>
    <property type="match status" value="1"/>
</dbReference>
<dbReference type="Proteomes" id="UP000325598">
    <property type="component" value="Unassembled WGS sequence"/>
</dbReference>
<keyword evidence="8 12" id="KW-1133">Transmembrane helix</keyword>
<dbReference type="Gene3D" id="1.10.287.130">
    <property type="match status" value="1"/>
</dbReference>
<evidence type="ECO:0000256" key="7">
    <source>
        <dbReference type="ARBA" id="ARBA00022777"/>
    </source>
</evidence>
<dbReference type="CDD" id="cd06225">
    <property type="entry name" value="HAMP"/>
    <property type="match status" value="1"/>
</dbReference>
<dbReference type="EMBL" id="BLAG01000009">
    <property type="protein sequence ID" value="GES30835.1"/>
    <property type="molecule type" value="Genomic_DNA"/>
</dbReference>
<evidence type="ECO:0000256" key="10">
    <source>
        <dbReference type="ARBA" id="ARBA00023136"/>
    </source>
</evidence>
<dbReference type="InterPro" id="IPR005467">
    <property type="entry name" value="His_kinase_dom"/>
</dbReference>
<comment type="caution">
    <text evidence="15">The sequence shown here is derived from an EMBL/GenBank/DDBJ whole genome shotgun (WGS) entry which is preliminary data.</text>
</comment>
<reference evidence="15 16" key="1">
    <citation type="submission" date="2019-10" db="EMBL/GenBank/DDBJ databases">
        <title>Whole genome shotgun sequence of Streptomyces angustmyceticus NBRC 3934.</title>
        <authorList>
            <person name="Hosoyama A."/>
            <person name="Ichikawa N."/>
            <person name="Kimura A."/>
            <person name="Kitahashi Y."/>
            <person name="Komaki H."/>
            <person name="Uohara A."/>
        </authorList>
    </citation>
    <scope>NUCLEOTIDE SEQUENCE [LARGE SCALE GENOMIC DNA]</scope>
    <source>
        <strain evidence="15 16">NBRC 3934</strain>
    </source>
</reference>
<dbReference type="InterPro" id="IPR036890">
    <property type="entry name" value="HATPase_C_sf"/>
</dbReference>
<gene>
    <name evidence="15" type="ORF">San01_33220</name>
</gene>
<dbReference type="InterPro" id="IPR003660">
    <property type="entry name" value="HAMP_dom"/>
</dbReference>
<dbReference type="InterPro" id="IPR004358">
    <property type="entry name" value="Sig_transdc_His_kin-like_C"/>
</dbReference>
<evidence type="ECO:0000256" key="5">
    <source>
        <dbReference type="ARBA" id="ARBA00022679"/>
    </source>
</evidence>
<keyword evidence="4" id="KW-0597">Phosphoprotein</keyword>
<dbReference type="Pfam" id="PF00512">
    <property type="entry name" value="HisKA"/>
    <property type="match status" value="1"/>
</dbReference>
<evidence type="ECO:0000256" key="12">
    <source>
        <dbReference type="SAM" id="Phobius"/>
    </source>
</evidence>
<comment type="catalytic activity">
    <reaction evidence="1">
        <text>ATP + protein L-histidine = ADP + protein N-phospho-L-histidine.</text>
        <dbReference type="EC" id="2.7.13.3"/>
    </reaction>
</comment>
<dbReference type="Gene3D" id="3.30.565.10">
    <property type="entry name" value="Histidine kinase-like ATPase, C-terminal domain"/>
    <property type="match status" value="1"/>
</dbReference>
<dbReference type="Gene3D" id="6.10.340.10">
    <property type="match status" value="1"/>
</dbReference>
<dbReference type="SUPFAM" id="SSF55874">
    <property type="entry name" value="ATPase domain of HSP90 chaperone/DNA topoisomerase II/histidine kinase"/>
    <property type="match status" value="1"/>
</dbReference>
<feature type="domain" description="HAMP" evidence="14">
    <location>
        <begin position="223"/>
        <end position="285"/>
    </location>
</feature>
<evidence type="ECO:0000256" key="9">
    <source>
        <dbReference type="ARBA" id="ARBA00023012"/>
    </source>
</evidence>
<dbReference type="SMART" id="SM00388">
    <property type="entry name" value="HisKA"/>
    <property type="match status" value="1"/>
</dbReference>
<keyword evidence="16" id="KW-1185">Reference proteome</keyword>
<dbReference type="AlphaFoldDB" id="A0A5J4LKN7"/>
<proteinExistence type="predicted"/>
<dbReference type="CDD" id="cd00082">
    <property type="entry name" value="HisKA"/>
    <property type="match status" value="1"/>
</dbReference>
<comment type="subcellular location">
    <subcellularLocation>
        <location evidence="2">Cell membrane</location>
    </subcellularLocation>
</comment>
<evidence type="ECO:0000256" key="4">
    <source>
        <dbReference type="ARBA" id="ARBA00022553"/>
    </source>
</evidence>
<feature type="transmembrane region" description="Helical" evidence="12">
    <location>
        <begin position="45"/>
        <end position="72"/>
    </location>
</feature>
<evidence type="ECO:0000256" key="1">
    <source>
        <dbReference type="ARBA" id="ARBA00000085"/>
    </source>
</evidence>
<keyword evidence="5" id="KW-0808">Transferase</keyword>
<evidence type="ECO:0000256" key="11">
    <source>
        <dbReference type="SAM" id="MobiDB-lite"/>
    </source>
</evidence>
<keyword evidence="7 15" id="KW-0418">Kinase</keyword>
<keyword evidence="10 12" id="KW-0472">Membrane</keyword>
<dbReference type="InterPro" id="IPR003594">
    <property type="entry name" value="HATPase_dom"/>
</dbReference>
<evidence type="ECO:0000259" key="13">
    <source>
        <dbReference type="PROSITE" id="PS50109"/>
    </source>
</evidence>
<evidence type="ECO:0000256" key="3">
    <source>
        <dbReference type="ARBA" id="ARBA00012438"/>
    </source>
</evidence>
<protein>
    <recommendedName>
        <fullName evidence="3">histidine kinase</fullName>
        <ecNumber evidence="3">2.7.13.3</ecNumber>
    </recommendedName>
</protein>
<dbReference type="InterPro" id="IPR003661">
    <property type="entry name" value="HisK_dim/P_dom"/>
</dbReference>
<feature type="domain" description="Histidine kinase" evidence="13">
    <location>
        <begin position="300"/>
        <end position="544"/>
    </location>
</feature>
<feature type="compositionally biased region" description="Basic and acidic residues" evidence="11">
    <location>
        <begin position="438"/>
        <end position="451"/>
    </location>
</feature>
<dbReference type="PRINTS" id="PR00344">
    <property type="entry name" value="BCTRLSENSOR"/>
</dbReference>
<keyword evidence="9" id="KW-0902">Two-component regulatory system</keyword>
<evidence type="ECO:0000256" key="8">
    <source>
        <dbReference type="ARBA" id="ARBA00022989"/>
    </source>
</evidence>
<feature type="region of interest" description="Disordered" evidence="11">
    <location>
        <begin position="438"/>
        <end position="462"/>
    </location>
</feature>
<evidence type="ECO:0000259" key="14">
    <source>
        <dbReference type="PROSITE" id="PS50885"/>
    </source>
</evidence>